<comment type="caution">
    <text evidence="3">The sequence shown here is derived from an EMBL/GenBank/DDBJ whole genome shotgun (WGS) entry which is preliminary data.</text>
</comment>
<feature type="region of interest" description="Disordered" evidence="1">
    <location>
        <begin position="90"/>
        <end position="109"/>
    </location>
</feature>
<keyword evidence="2" id="KW-0732">Signal</keyword>
<feature type="chain" id="PRO_5041409200" evidence="2">
    <location>
        <begin position="30"/>
        <end position="137"/>
    </location>
</feature>
<dbReference type="EMBL" id="JAULSU010000003">
    <property type="protein sequence ID" value="KAK0623295.1"/>
    <property type="molecule type" value="Genomic_DNA"/>
</dbReference>
<keyword evidence="4" id="KW-1185">Reference proteome</keyword>
<reference evidence="3" key="1">
    <citation type="submission" date="2023-06" db="EMBL/GenBank/DDBJ databases">
        <title>Genome-scale phylogeny and comparative genomics of the fungal order Sordariales.</title>
        <authorList>
            <consortium name="Lawrence Berkeley National Laboratory"/>
            <person name="Hensen N."/>
            <person name="Bonometti L."/>
            <person name="Westerberg I."/>
            <person name="Brannstrom I.O."/>
            <person name="Guillou S."/>
            <person name="Cros-Aarteil S."/>
            <person name="Calhoun S."/>
            <person name="Haridas S."/>
            <person name="Kuo A."/>
            <person name="Mondo S."/>
            <person name="Pangilinan J."/>
            <person name="Riley R."/>
            <person name="Labutti K."/>
            <person name="Andreopoulos B."/>
            <person name="Lipzen A."/>
            <person name="Chen C."/>
            <person name="Yanf M."/>
            <person name="Daum C."/>
            <person name="Ng V."/>
            <person name="Clum A."/>
            <person name="Steindorff A."/>
            <person name="Ohm R."/>
            <person name="Martin F."/>
            <person name="Silar P."/>
            <person name="Natvig D."/>
            <person name="Lalanne C."/>
            <person name="Gautier V."/>
            <person name="Ament-Velasquez S.L."/>
            <person name="Kruys A."/>
            <person name="Hutchinson M.I."/>
            <person name="Powell A.J."/>
            <person name="Barry K."/>
            <person name="Miller A.N."/>
            <person name="Grigoriev I.V."/>
            <person name="Debuchy R."/>
            <person name="Gladieux P."/>
            <person name="Thoren M.H."/>
            <person name="Johannesson H."/>
        </authorList>
    </citation>
    <scope>NUCLEOTIDE SEQUENCE</scope>
    <source>
        <strain evidence="3">CBS 606.72</strain>
    </source>
</reference>
<dbReference type="Proteomes" id="UP001175000">
    <property type="component" value="Unassembled WGS sequence"/>
</dbReference>
<name>A0AA39WXY3_9PEZI</name>
<proteinExistence type="predicted"/>
<feature type="signal peptide" evidence="2">
    <location>
        <begin position="1"/>
        <end position="29"/>
    </location>
</feature>
<evidence type="ECO:0000256" key="2">
    <source>
        <dbReference type="SAM" id="SignalP"/>
    </source>
</evidence>
<evidence type="ECO:0000313" key="4">
    <source>
        <dbReference type="Proteomes" id="UP001175000"/>
    </source>
</evidence>
<protein>
    <submittedName>
        <fullName evidence="3">Uncharacterized protein</fullName>
    </submittedName>
</protein>
<accession>A0AA39WXY3</accession>
<dbReference type="AlphaFoldDB" id="A0AA39WXY3"/>
<sequence>MSSAARIHSLSLLACLQFLLVMIANRILGSLPAEVPWSISDNSLEHTVFRLCYSSTPVAVGLYEFLICDPTPRTDILVYSYGDLALGRALSSPTSAPQPSRSPPEMSALSVDSDCMSKRSPAAFAWQRTFRTVSFYI</sequence>
<evidence type="ECO:0000256" key="1">
    <source>
        <dbReference type="SAM" id="MobiDB-lite"/>
    </source>
</evidence>
<evidence type="ECO:0000313" key="3">
    <source>
        <dbReference type="EMBL" id="KAK0623295.1"/>
    </source>
</evidence>
<organism evidence="3 4">
    <name type="scientific">Immersiella caudata</name>
    <dbReference type="NCBI Taxonomy" id="314043"/>
    <lineage>
        <taxon>Eukaryota</taxon>
        <taxon>Fungi</taxon>
        <taxon>Dikarya</taxon>
        <taxon>Ascomycota</taxon>
        <taxon>Pezizomycotina</taxon>
        <taxon>Sordariomycetes</taxon>
        <taxon>Sordariomycetidae</taxon>
        <taxon>Sordariales</taxon>
        <taxon>Lasiosphaeriaceae</taxon>
        <taxon>Immersiella</taxon>
    </lineage>
</organism>
<gene>
    <name evidence="3" type="ORF">B0T14DRAFT_172043</name>
</gene>